<comment type="catalytic activity">
    <reaction evidence="1">
        <text>Release of N-terminal proline from a peptide.</text>
        <dbReference type="EC" id="3.4.11.5"/>
    </reaction>
</comment>
<feature type="domain" description="AB hydrolase-1" evidence="11">
    <location>
        <begin position="31"/>
        <end position="157"/>
    </location>
</feature>
<evidence type="ECO:0000313" key="13">
    <source>
        <dbReference type="Proteomes" id="UP000219564"/>
    </source>
</evidence>
<name>A0AAX2H7G6_9PSED</name>
<evidence type="ECO:0000256" key="8">
    <source>
        <dbReference type="ARBA" id="ARBA00022670"/>
    </source>
</evidence>
<accession>A0AAX2H7G6</accession>
<reference evidence="12 13" key="1">
    <citation type="submission" date="2017-08" db="EMBL/GenBank/DDBJ databases">
        <authorList>
            <person name="Chaillou S."/>
        </authorList>
    </citation>
    <scope>NUCLEOTIDE SEQUENCE [LARGE SCALE GENOMIC DNA]</scope>
    <source>
        <strain evidence="12 13">MFPA15A1205</strain>
    </source>
</reference>
<dbReference type="SUPFAM" id="SSF53474">
    <property type="entry name" value="alpha/beta-Hydrolases"/>
    <property type="match status" value="1"/>
</dbReference>
<comment type="similarity">
    <text evidence="3">Belongs to the peptidase S33 family.</text>
</comment>
<dbReference type="EC" id="3.4.11.5" evidence="4"/>
<dbReference type="GO" id="GO:0005737">
    <property type="term" value="C:cytoplasm"/>
    <property type="evidence" value="ECO:0007669"/>
    <property type="project" value="UniProtKB-SubCell"/>
</dbReference>
<evidence type="ECO:0000256" key="7">
    <source>
        <dbReference type="ARBA" id="ARBA00022490"/>
    </source>
</evidence>
<dbReference type="PANTHER" id="PTHR43722">
    <property type="entry name" value="PROLINE IMINOPEPTIDASE"/>
    <property type="match status" value="1"/>
</dbReference>
<gene>
    <name evidence="12" type="ORF">PLUA15_240032</name>
</gene>
<evidence type="ECO:0000256" key="2">
    <source>
        <dbReference type="ARBA" id="ARBA00004496"/>
    </source>
</evidence>
<evidence type="ECO:0000256" key="1">
    <source>
        <dbReference type="ARBA" id="ARBA00001585"/>
    </source>
</evidence>
<sequence>MHPAIEHSGHYSTSDGHQLYWERHGAPQGEPIFFLHGGPGGYCNNKHLLFFDLNHFDVILFDQRGCGRSTPQGELTNNNTDAVVQDIDDLRHYFGFERISLLGVSWGSWLALKYQHRFKHRIKRGVAASVFVPVDEVFDTYDRILQQTLERLPEAGLTLQRTYNTLCTGTPQARQAAALCWSKAHLGESMTDEQLNAFVDHSAIVSIRLELHYHLNQYFFTPADMLLRISPRMTLIQGIDDTCGMASLDWIRKRSRASVVQVRAGHNALEPTLLSKIRETLNP</sequence>
<dbReference type="Proteomes" id="UP000219564">
    <property type="component" value="Unassembled WGS sequence"/>
</dbReference>
<evidence type="ECO:0000256" key="4">
    <source>
        <dbReference type="ARBA" id="ARBA00012568"/>
    </source>
</evidence>
<keyword evidence="7" id="KW-0963">Cytoplasm</keyword>
<dbReference type="Pfam" id="PF00561">
    <property type="entry name" value="Abhydrolase_1"/>
    <property type="match status" value="1"/>
</dbReference>
<comment type="caution">
    <text evidence="12">The sequence shown here is derived from an EMBL/GenBank/DDBJ whole genome shotgun (WGS) entry which is preliminary data.</text>
</comment>
<dbReference type="Gene3D" id="3.40.50.1820">
    <property type="entry name" value="alpha/beta hydrolase"/>
    <property type="match status" value="1"/>
</dbReference>
<evidence type="ECO:0000256" key="9">
    <source>
        <dbReference type="ARBA" id="ARBA00022801"/>
    </source>
</evidence>
<dbReference type="RefSeq" id="WP_097191953.1">
    <property type="nucleotide sequence ID" value="NZ_OBKZ01000017.1"/>
</dbReference>
<evidence type="ECO:0000256" key="10">
    <source>
        <dbReference type="ARBA" id="ARBA00029605"/>
    </source>
</evidence>
<organism evidence="12 13">
    <name type="scientific">Pseudomonas lundensis</name>
    <dbReference type="NCBI Taxonomy" id="86185"/>
    <lineage>
        <taxon>Bacteria</taxon>
        <taxon>Pseudomonadati</taxon>
        <taxon>Pseudomonadota</taxon>
        <taxon>Gammaproteobacteria</taxon>
        <taxon>Pseudomonadales</taxon>
        <taxon>Pseudomonadaceae</taxon>
        <taxon>Pseudomonas</taxon>
    </lineage>
</organism>
<dbReference type="InterPro" id="IPR000073">
    <property type="entry name" value="AB_hydrolase_1"/>
</dbReference>
<dbReference type="PRINTS" id="PR00793">
    <property type="entry name" value="PROAMNOPTASE"/>
</dbReference>
<comment type="subcellular location">
    <subcellularLocation>
        <location evidence="2">Cytoplasm</location>
    </subcellularLocation>
</comment>
<evidence type="ECO:0000256" key="3">
    <source>
        <dbReference type="ARBA" id="ARBA00010088"/>
    </source>
</evidence>
<dbReference type="InterPro" id="IPR002410">
    <property type="entry name" value="Peptidase_S33"/>
</dbReference>
<dbReference type="GO" id="GO:0004177">
    <property type="term" value="F:aminopeptidase activity"/>
    <property type="evidence" value="ECO:0007669"/>
    <property type="project" value="UniProtKB-KW"/>
</dbReference>
<evidence type="ECO:0000313" key="12">
    <source>
        <dbReference type="EMBL" id="SOB52619.1"/>
    </source>
</evidence>
<keyword evidence="8" id="KW-0645">Protease</keyword>
<evidence type="ECO:0000256" key="5">
    <source>
        <dbReference type="ARBA" id="ARBA00021843"/>
    </source>
</evidence>
<dbReference type="GO" id="GO:0006508">
    <property type="term" value="P:proteolysis"/>
    <property type="evidence" value="ECO:0007669"/>
    <property type="project" value="UniProtKB-KW"/>
</dbReference>
<dbReference type="PANTHER" id="PTHR43722:SF1">
    <property type="entry name" value="PROLINE IMINOPEPTIDASE"/>
    <property type="match status" value="1"/>
</dbReference>
<protein>
    <recommendedName>
        <fullName evidence="5">Proline iminopeptidase</fullName>
        <ecNumber evidence="4">3.4.11.5</ecNumber>
    </recommendedName>
    <alternativeName>
        <fullName evidence="10">Prolyl aminopeptidase</fullName>
    </alternativeName>
</protein>
<dbReference type="InterPro" id="IPR029058">
    <property type="entry name" value="AB_hydrolase_fold"/>
</dbReference>
<keyword evidence="6" id="KW-0031">Aminopeptidase</keyword>
<dbReference type="InterPro" id="IPR005944">
    <property type="entry name" value="Pro_iminopeptidase"/>
</dbReference>
<keyword evidence="9" id="KW-0378">Hydrolase</keyword>
<evidence type="ECO:0000256" key="6">
    <source>
        <dbReference type="ARBA" id="ARBA00022438"/>
    </source>
</evidence>
<dbReference type="AlphaFoldDB" id="A0AAX2H7G6"/>
<dbReference type="EMBL" id="OBKZ01000017">
    <property type="protein sequence ID" value="SOB52619.1"/>
    <property type="molecule type" value="Genomic_DNA"/>
</dbReference>
<evidence type="ECO:0000259" key="11">
    <source>
        <dbReference type="Pfam" id="PF00561"/>
    </source>
</evidence>
<proteinExistence type="inferred from homology"/>